<accession>A0ABX7F9N1</accession>
<evidence type="ECO:0000313" key="6">
    <source>
        <dbReference type="EMBL" id="QRF66398.1"/>
    </source>
</evidence>
<evidence type="ECO:0000259" key="5">
    <source>
        <dbReference type="PROSITE" id="PS01124"/>
    </source>
</evidence>
<feature type="transmembrane region" description="Helical" evidence="4">
    <location>
        <begin position="148"/>
        <end position="168"/>
    </location>
</feature>
<feature type="transmembrane region" description="Helical" evidence="4">
    <location>
        <begin position="111"/>
        <end position="128"/>
    </location>
</feature>
<proteinExistence type="predicted"/>
<keyword evidence="4" id="KW-0472">Membrane</keyword>
<dbReference type="InterPro" id="IPR018060">
    <property type="entry name" value="HTH_AraC"/>
</dbReference>
<keyword evidence="4" id="KW-1133">Transmembrane helix</keyword>
<dbReference type="InterPro" id="IPR009057">
    <property type="entry name" value="Homeodomain-like_sf"/>
</dbReference>
<keyword evidence="7" id="KW-1185">Reference proteome</keyword>
<dbReference type="Gene3D" id="1.10.10.60">
    <property type="entry name" value="Homeodomain-like"/>
    <property type="match status" value="1"/>
</dbReference>
<keyword evidence="1" id="KW-0805">Transcription regulation</keyword>
<evidence type="ECO:0000256" key="1">
    <source>
        <dbReference type="ARBA" id="ARBA00023015"/>
    </source>
</evidence>
<gene>
    <name evidence="6" type="ORF">GQA70_08790</name>
</gene>
<dbReference type="PROSITE" id="PS01124">
    <property type="entry name" value="HTH_ARAC_FAMILY_2"/>
    <property type="match status" value="1"/>
</dbReference>
<protein>
    <submittedName>
        <fullName evidence="6">Helix-turn-helix domain-containing protein</fullName>
    </submittedName>
</protein>
<dbReference type="Pfam" id="PF12833">
    <property type="entry name" value="HTH_18"/>
    <property type="match status" value="1"/>
</dbReference>
<keyword evidence="3" id="KW-0804">Transcription</keyword>
<name>A0ABX7F9N1_9RHOB</name>
<keyword evidence="2" id="KW-0238">DNA-binding</keyword>
<feature type="transmembrane region" description="Helical" evidence="4">
    <location>
        <begin position="6"/>
        <end position="23"/>
    </location>
</feature>
<keyword evidence="4" id="KW-0812">Transmembrane</keyword>
<evidence type="ECO:0000256" key="4">
    <source>
        <dbReference type="SAM" id="Phobius"/>
    </source>
</evidence>
<dbReference type="SUPFAM" id="SSF46689">
    <property type="entry name" value="Homeodomain-like"/>
    <property type="match status" value="1"/>
</dbReference>
<dbReference type="PANTHER" id="PTHR43280">
    <property type="entry name" value="ARAC-FAMILY TRANSCRIPTIONAL REGULATOR"/>
    <property type="match status" value="1"/>
</dbReference>
<reference evidence="6 7" key="1">
    <citation type="submission" date="2019-12" db="EMBL/GenBank/DDBJ databases">
        <title>Complete Genome Sequence of a Quorum-Sensing Bacterium,Rhodobacteraceae bacterium C31, Isolated from a marine microalgae symbiotic bacteria.</title>
        <authorList>
            <person name="Zhang Y."/>
        </authorList>
    </citation>
    <scope>NUCLEOTIDE SEQUENCE [LARGE SCALE GENOMIC DNA]</scope>
    <source>
        <strain evidence="6 7">C31</strain>
    </source>
</reference>
<dbReference type="RefSeq" id="WP_023852384.1">
    <property type="nucleotide sequence ID" value="NZ_CP047166.1"/>
</dbReference>
<feature type="transmembrane region" description="Helical" evidence="4">
    <location>
        <begin position="55"/>
        <end position="75"/>
    </location>
</feature>
<dbReference type="EMBL" id="CP047166">
    <property type="protein sequence ID" value="QRF66398.1"/>
    <property type="molecule type" value="Genomic_DNA"/>
</dbReference>
<dbReference type="PANTHER" id="PTHR43280:SF29">
    <property type="entry name" value="ARAC-FAMILY TRANSCRIPTIONAL REGULATOR"/>
    <property type="match status" value="1"/>
</dbReference>
<dbReference type="Proteomes" id="UP000596387">
    <property type="component" value="Chromosome"/>
</dbReference>
<organism evidence="6 7">
    <name type="scientific">Ponticoccus alexandrii</name>
    <dbReference type="NCBI Taxonomy" id="1943633"/>
    <lineage>
        <taxon>Bacteria</taxon>
        <taxon>Pseudomonadati</taxon>
        <taxon>Pseudomonadota</taxon>
        <taxon>Alphaproteobacteria</taxon>
        <taxon>Rhodobacterales</taxon>
        <taxon>Roseobacteraceae</taxon>
        <taxon>Ponticoccus</taxon>
    </lineage>
</organism>
<sequence length="333" mass="36038">MLTLPIPLVVALVLGFLALRHALAGDRSILFLVFLATCGLQALVISLTQHYGLSLFWPIQLATAVALPPLSWLTFQSAALRPFDRKRDWLHLLGPGFTAFCTVFAPVTLDVVLPALFVGYGATILVRLRTDEALPLARLGAGPRPARIWKGVGLLLVFSALLDVLIAVALRLGHAEWRPLIISIFTSFTLLGIGLLSLSRDADGSAEDSAGATAPEATRQSEEDAELISRLDALMQKDRPYLDPDLTLARLARRLHVPIKHLSAAINRATGENVSRYVNGFRVRNACALLDGGDTVTEAMLGSGFNTKSNFNREFARVTGQSPSAFIRNGHEG</sequence>
<feature type="domain" description="HTH araC/xylS-type" evidence="5">
    <location>
        <begin position="225"/>
        <end position="329"/>
    </location>
</feature>
<feature type="transmembrane region" description="Helical" evidence="4">
    <location>
        <begin position="87"/>
        <end position="105"/>
    </location>
</feature>
<evidence type="ECO:0000313" key="7">
    <source>
        <dbReference type="Proteomes" id="UP000596387"/>
    </source>
</evidence>
<evidence type="ECO:0000256" key="3">
    <source>
        <dbReference type="ARBA" id="ARBA00023163"/>
    </source>
</evidence>
<feature type="transmembrane region" description="Helical" evidence="4">
    <location>
        <begin position="30"/>
        <end position="49"/>
    </location>
</feature>
<feature type="transmembrane region" description="Helical" evidence="4">
    <location>
        <begin position="180"/>
        <end position="198"/>
    </location>
</feature>
<dbReference type="SMART" id="SM00342">
    <property type="entry name" value="HTH_ARAC"/>
    <property type="match status" value="1"/>
</dbReference>
<evidence type="ECO:0000256" key="2">
    <source>
        <dbReference type="ARBA" id="ARBA00023125"/>
    </source>
</evidence>